<dbReference type="PANTHER" id="PTHR37181">
    <property type="entry name" value="F6A14.6 PROTEIN"/>
    <property type="match status" value="1"/>
</dbReference>
<evidence type="ECO:0000313" key="1">
    <source>
        <dbReference type="EnsemblPlants" id="ONIVA01G00860.2"/>
    </source>
</evidence>
<sequence length="410" mass="43034">MTLLAAITNPSAAAAAAAVAANPIVLTPGAAPPPPTSSALPTQIPPSDWSLSPADPALATAASFLSTSLSSTSVSLPRFRSLLASFLTTLSNSLSLPAPSPNLPQAIRSVSPYFPAALASPVASRAASLAEYDVLLALAECGLLRHPPPSLLSSLSEADRPELVCAVVRQAADLRSSELLATLRCFLSPASDAAYDAMMSVKNRWKEAAVLAVNRCKEKGAGKKVDAMARQAALLLMMGYDGFTSPEVCLHYLFASENVDSVVFGAAISELDGGEVVRLMKYLTKWIGKYQRFPEAQACPEAVGMPGLELCDIVPSFRVVAGALGLVFDQHFSHLALNAELKEDLKAAEMMVKQLATEAESAGPILDLLRRLSLTVLPLTSSCCCSSSNGVKLRGNGTARPPNLITEQCQ</sequence>
<keyword evidence="2" id="KW-1185">Reference proteome</keyword>
<dbReference type="EnsemblPlants" id="ONIVA01G00860.2">
    <property type="protein sequence ID" value="ONIVA01G00860.2"/>
    <property type="gene ID" value="ONIVA01G00860"/>
</dbReference>
<proteinExistence type="predicted"/>
<dbReference type="AlphaFoldDB" id="A0A0E0FF80"/>
<reference evidence="1" key="2">
    <citation type="submission" date="2018-04" db="EMBL/GenBank/DDBJ databases">
        <title>OnivRS2 (Oryza nivara Reference Sequence Version 2).</title>
        <authorList>
            <person name="Zhang J."/>
            <person name="Kudrna D."/>
            <person name="Lee S."/>
            <person name="Talag J."/>
            <person name="Rajasekar S."/>
            <person name="Welchert J."/>
            <person name="Hsing Y.-I."/>
            <person name="Wing R.A."/>
        </authorList>
    </citation>
    <scope>NUCLEOTIDE SEQUENCE [LARGE SCALE GENOMIC DNA]</scope>
</reference>
<dbReference type="OMA" id="YEMFPQA"/>
<protein>
    <submittedName>
        <fullName evidence="1">Uncharacterized protein</fullName>
    </submittedName>
</protein>
<accession>A0A0E0FF80</accession>
<dbReference type="eggNOG" id="ENOG502QW45">
    <property type="taxonomic scope" value="Eukaryota"/>
</dbReference>
<organism evidence="1">
    <name type="scientific">Oryza nivara</name>
    <name type="common">Indian wild rice</name>
    <name type="synonym">Oryza sativa f. spontanea</name>
    <dbReference type="NCBI Taxonomy" id="4536"/>
    <lineage>
        <taxon>Eukaryota</taxon>
        <taxon>Viridiplantae</taxon>
        <taxon>Streptophyta</taxon>
        <taxon>Embryophyta</taxon>
        <taxon>Tracheophyta</taxon>
        <taxon>Spermatophyta</taxon>
        <taxon>Magnoliopsida</taxon>
        <taxon>Liliopsida</taxon>
        <taxon>Poales</taxon>
        <taxon>Poaceae</taxon>
        <taxon>BOP clade</taxon>
        <taxon>Oryzoideae</taxon>
        <taxon>Oryzeae</taxon>
        <taxon>Oryzinae</taxon>
        <taxon>Oryza</taxon>
    </lineage>
</organism>
<evidence type="ECO:0000313" key="2">
    <source>
        <dbReference type="Proteomes" id="UP000006591"/>
    </source>
</evidence>
<dbReference type="Gramene" id="ONIVA01G00860.2">
    <property type="protein sequence ID" value="ONIVA01G00860.2"/>
    <property type="gene ID" value="ONIVA01G00860"/>
</dbReference>
<dbReference type="Proteomes" id="UP000006591">
    <property type="component" value="Chromosome 1"/>
</dbReference>
<dbReference type="HOGENOM" id="CLU_058925_0_0_1"/>
<dbReference type="PANTHER" id="PTHR37181:SF1">
    <property type="entry name" value="F6A14.6 PROTEIN"/>
    <property type="match status" value="1"/>
</dbReference>
<reference evidence="1" key="1">
    <citation type="submission" date="2015-04" db="UniProtKB">
        <authorList>
            <consortium name="EnsemblPlants"/>
        </authorList>
    </citation>
    <scope>IDENTIFICATION</scope>
    <source>
        <strain evidence="1">SL10</strain>
    </source>
</reference>
<dbReference type="STRING" id="4536.A0A0E0FF80"/>
<name>A0A0E0FF80_ORYNI</name>